<organism evidence="2 3">
    <name type="scientific">Fukomys damarensis</name>
    <name type="common">Damaraland mole rat</name>
    <name type="synonym">Cryptomys damarensis</name>
    <dbReference type="NCBI Taxonomy" id="885580"/>
    <lineage>
        <taxon>Eukaryota</taxon>
        <taxon>Metazoa</taxon>
        <taxon>Chordata</taxon>
        <taxon>Craniata</taxon>
        <taxon>Vertebrata</taxon>
        <taxon>Euteleostomi</taxon>
        <taxon>Mammalia</taxon>
        <taxon>Eutheria</taxon>
        <taxon>Euarchontoglires</taxon>
        <taxon>Glires</taxon>
        <taxon>Rodentia</taxon>
        <taxon>Hystricomorpha</taxon>
        <taxon>Bathyergidae</taxon>
        <taxon>Fukomys</taxon>
    </lineage>
</organism>
<dbReference type="Proteomes" id="UP000028990">
    <property type="component" value="Unassembled WGS sequence"/>
</dbReference>
<protein>
    <submittedName>
        <fullName evidence="2">Uncharacterized protein</fullName>
    </submittedName>
</protein>
<reference evidence="2 3" key="1">
    <citation type="submission" date="2013-11" db="EMBL/GenBank/DDBJ databases">
        <title>The Damaraland mole rat (Fukomys damarensis) genome and evolution of African mole rats.</title>
        <authorList>
            <person name="Gladyshev V.N."/>
            <person name="Fang X."/>
        </authorList>
    </citation>
    <scope>NUCLEOTIDE SEQUENCE [LARGE SCALE GENOMIC DNA]</scope>
    <source>
        <tissue evidence="2">Liver</tissue>
    </source>
</reference>
<gene>
    <name evidence="2" type="ORF">H920_12802</name>
</gene>
<dbReference type="AlphaFoldDB" id="A0A091D1A3"/>
<feature type="compositionally biased region" description="Basic and acidic residues" evidence="1">
    <location>
        <begin position="45"/>
        <end position="55"/>
    </location>
</feature>
<feature type="compositionally biased region" description="Basic and acidic residues" evidence="1">
    <location>
        <begin position="23"/>
        <end position="38"/>
    </location>
</feature>
<name>A0A091D1A3_FUKDA</name>
<keyword evidence="3" id="KW-1185">Reference proteome</keyword>
<feature type="region of interest" description="Disordered" evidence="1">
    <location>
        <begin position="23"/>
        <end position="131"/>
    </location>
</feature>
<accession>A0A091D1A3</accession>
<evidence type="ECO:0000256" key="1">
    <source>
        <dbReference type="SAM" id="MobiDB-lite"/>
    </source>
</evidence>
<evidence type="ECO:0000313" key="2">
    <source>
        <dbReference type="EMBL" id="KFO25884.1"/>
    </source>
</evidence>
<sequence>MPCVKLLHTSSAITLLLFCEKSGGERKSNKSNRDRKEGMGPSQQEGDREKDEIPRRKPLLRIEPVPLQPLNLQSTEDLDLAEVSHRVAGSQTSWEKITAQRNQASSSGSKSKTDMAEEVGSKVVKLELETE</sequence>
<dbReference type="EMBL" id="KN123330">
    <property type="protein sequence ID" value="KFO25884.1"/>
    <property type="molecule type" value="Genomic_DNA"/>
</dbReference>
<proteinExistence type="predicted"/>
<evidence type="ECO:0000313" key="3">
    <source>
        <dbReference type="Proteomes" id="UP000028990"/>
    </source>
</evidence>
<feature type="compositionally biased region" description="Polar residues" evidence="1">
    <location>
        <begin position="89"/>
        <end position="110"/>
    </location>
</feature>